<dbReference type="AlphaFoldDB" id="A0A1U7DIT0"/>
<dbReference type="RefSeq" id="WP_076979830.1">
    <property type="nucleotide sequence ID" value="NZ_CP019124.1"/>
</dbReference>
<sequence length="552" mass="60260">MTQPFADMAWMLGGALPALLVVMLTLAASRRVHAGARDGWSTAGGPLLAGLTPPDPLRVMDPAEEGSPCEEADGIRLLFDGRELLDTSPAGLEALRTSREAGVHISDWDLALRALERMVPGAARALCRHLPDRGLVLRHRDATGDRILRARRLHGLTFVTLDPAGEADETITLTRDSHAAAEQELRFLRQIVALDPTPTWAEGSGGEIIWANPAYLACCPGYEAGTWPPPAIFPPPAEDPAHAAISDDQPQRAVLVQDGRDLCEYDVYRRPRTEGTLCHALPAHLADGTRSSLNPVTRTLAKTFARLPTGLAIFDADAQRLILFNPMLAELTRLDPAWLSSRPRLDQILDRLRERQFIPEPRDYRAWRKKFLEDPAGYDADWPLPNGQTYRVSCRADDDGALALVLQDISAEMGTIRGFRADLETHEALLNLCGEALAVFSRGGTLVLANPSYEDLWNVAPGAVLADTDILEASRIWAQACDPSPVWAEIRDFVASLEERGAWSASLRHRQGFEVKLRVNPMPGGATLVGFQWAAEAMPRAPALVPKSAALG</sequence>
<proteinExistence type="predicted"/>
<dbReference type="Proteomes" id="UP000187266">
    <property type="component" value="Chromosome"/>
</dbReference>
<gene>
    <name evidence="1" type="ORF">BV394_08855</name>
</gene>
<dbReference type="OrthoDB" id="9797304at2"/>
<dbReference type="EMBL" id="CP019124">
    <property type="protein sequence ID" value="APX89809.1"/>
    <property type="molecule type" value="Genomic_DNA"/>
</dbReference>
<keyword evidence="2" id="KW-1185">Reference proteome</keyword>
<accession>A0A1U7DIT0</accession>
<accession>A0A2M9DB78</accession>
<evidence type="ECO:0000313" key="1">
    <source>
        <dbReference type="EMBL" id="APX89809.1"/>
    </source>
</evidence>
<reference evidence="1 2" key="1">
    <citation type="submission" date="2017-01" db="EMBL/GenBank/DDBJ databases">
        <title>Genomic analysis of Xuhuaishuia manganoxidans DY6-4.</title>
        <authorList>
            <person name="Wang X."/>
        </authorList>
    </citation>
    <scope>NUCLEOTIDE SEQUENCE [LARGE SCALE GENOMIC DNA]</scope>
    <source>
        <strain evidence="1 2">DY6-4</strain>
    </source>
</reference>
<dbReference type="STRING" id="1267768.BV394_08855"/>
<evidence type="ECO:0000313" key="2">
    <source>
        <dbReference type="Proteomes" id="UP000187266"/>
    </source>
</evidence>
<organism evidence="1 2">
    <name type="scientific">Brevirhabdus pacifica</name>
    <dbReference type="NCBI Taxonomy" id="1267768"/>
    <lineage>
        <taxon>Bacteria</taxon>
        <taxon>Pseudomonadati</taxon>
        <taxon>Pseudomonadota</taxon>
        <taxon>Alphaproteobacteria</taxon>
        <taxon>Rhodobacterales</taxon>
        <taxon>Paracoccaceae</taxon>
        <taxon>Brevirhabdus</taxon>
    </lineage>
</organism>
<name>A0A1U7DIT0_9RHOB</name>
<protein>
    <submittedName>
        <fullName evidence="1">Uncharacterized protein</fullName>
    </submittedName>
</protein>